<comment type="catalytic activity">
    <reaction evidence="7">
        <text>a UDP-3-O-[(3R)-3-hydroxyacyl]-alpha-D-glucosamine + a (3R)-hydroxyacyl-[ACP] = a UDP-2-N,3-O-bis[(3R)-3-hydroxyacyl]-alpha-D-glucosamine + holo-[ACP] + H(+)</text>
        <dbReference type="Rhea" id="RHEA:53836"/>
        <dbReference type="Rhea" id="RHEA-COMP:9685"/>
        <dbReference type="Rhea" id="RHEA-COMP:9945"/>
        <dbReference type="ChEBI" id="CHEBI:15378"/>
        <dbReference type="ChEBI" id="CHEBI:64479"/>
        <dbReference type="ChEBI" id="CHEBI:78827"/>
        <dbReference type="ChEBI" id="CHEBI:137740"/>
        <dbReference type="ChEBI" id="CHEBI:137748"/>
        <dbReference type="EC" id="2.3.1.191"/>
    </reaction>
</comment>
<keyword evidence="4 7" id="KW-0677">Repeat</keyword>
<dbReference type="InterPro" id="IPR007691">
    <property type="entry name" value="LpxD"/>
</dbReference>
<dbReference type="InterPro" id="IPR001451">
    <property type="entry name" value="Hexapep"/>
</dbReference>
<comment type="function">
    <text evidence="7">Catalyzes the N-acylation of UDP-3-O-acylglucosamine using 3-hydroxyacyl-ACP as the acyl donor. Is involved in the biosynthesis of lipid A, a phosphorylated glycolipid that anchors the lipopolysaccharide to the outer membrane of the cell.</text>
</comment>
<evidence type="ECO:0000259" key="8">
    <source>
        <dbReference type="Pfam" id="PF04613"/>
    </source>
</evidence>
<comment type="similarity">
    <text evidence="7">Belongs to the transferase hexapeptide repeat family. LpxD subfamily.</text>
</comment>
<evidence type="ECO:0000256" key="1">
    <source>
        <dbReference type="ARBA" id="ARBA00022516"/>
    </source>
</evidence>
<keyword evidence="1 7" id="KW-0444">Lipid biosynthesis</keyword>
<dbReference type="GO" id="GO:0009245">
    <property type="term" value="P:lipid A biosynthetic process"/>
    <property type="evidence" value="ECO:0007669"/>
    <property type="project" value="UniProtKB-UniRule"/>
</dbReference>
<dbReference type="OrthoDB" id="9784739at2"/>
<evidence type="ECO:0000256" key="4">
    <source>
        <dbReference type="ARBA" id="ARBA00022737"/>
    </source>
</evidence>
<organism evidence="9 10">
    <name type="scientific">Alginatibacterium sediminis</name>
    <dbReference type="NCBI Taxonomy" id="2164068"/>
    <lineage>
        <taxon>Bacteria</taxon>
        <taxon>Pseudomonadati</taxon>
        <taxon>Pseudomonadota</taxon>
        <taxon>Gammaproteobacteria</taxon>
        <taxon>Alteromonadales</taxon>
        <taxon>Alteromonadaceae</taxon>
        <taxon>Alginatibacterium</taxon>
    </lineage>
</organism>
<evidence type="ECO:0000256" key="5">
    <source>
        <dbReference type="ARBA" id="ARBA00023098"/>
    </source>
</evidence>
<dbReference type="Proteomes" id="UP000286482">
    <property type="component" value="Unassembled WGS sequence"/>
</dbReference>
<protein>
    <recommendedName>
        <fullName evidence="7">UDP-3-O-acylglucosamine N-acyltransferase</fullName>
        <ecNumber evidence="7">2.3.1.191</ecNumber>
    </recommendedName>
</protein>
<comment type="subunit">
    <text evidence="7">Homotrimer.</text>
</comment>
<feature type="active site" description="Proton acceptor" evidence="7">
    <location>
        <position position="238"/>
    </location>
</feature>
<keyword evidence="3 7" id="KW-0808">Transferase</keyword>
<evidence type="ECO:0000256" key="3">
    <source>
        <dbReference type="ARBA" id="ARBA00022679"/>
    </source>
</evidence>
<dbReference type="HAMAP" id="MF_00523">
    <property type="entry name" value="LpxD"/>
    <property type="match status" value="1"/>
</dbReference>
<evidence type="ECO:0000256" key="2">
    <source>
        <dbReference type="ARBA" id="ARBA00022556"/>
    </source>
</evidence>
<comment type="caution">
    <text evidence="9">The sequence shown here is derived from an EMBL/GenBank/DDBJ whole genome shotgun (WGS) entry which is preliminary data.</text>
</comment>
<dbReference type="Gene3D" id="2.160.10.10">
    <property type="entry name" value="Hexapeptide repeat proteins"/>
    <property type="match status" value="1"/>
</dbReference>
<dbReference type="GO" id="GO:0103118">
    <property type="term" value="F:UDP-3-O-[(3R)-3-hydroxyacyl]-glucosamine N-acyltransferase activity"/>
    <property type="evidence" value="ECO:0007669"/>
    <property type="project" value="UniProtKB-EC"/>
</dbReference>
<reference evidence="9 10" key="1">
    <citation type="submission" date="2018-09" db="EMBL/GenBank/DDBJ databases">
        <authorList>
            <person name="Wang Z."/>
        </authorList>
    </citation>
    <scope>NUCLEOTIDE SEQUENCE [LARGE SCALE GENOMIC DNA]</scope>
    <source>
        <strain evidence="9 10">ALS 81</strain>
    </source>
</reference>
<keyword evidence="10" id="KW-1185">Reference proteome</keyword>
<accession>A0A420E7Y8</accession>
<keyword evidence="5 7" id="KW-0443">Lipid metabolism</keyword>
<keyword evidence="2 7" id="KW-0441">Lipid A biosynthesis</keyword>
<evidence type="ECO:0000313" key="10">
    <source>
        <dbReference type="Proteomes" id="UP000286482"/>
    </source>
</evidence>
<dbReference type="NCBIfam" id="NF002060">
    <property type="entry name" value="PRK00892.1"/>
    <property type="match status" value="1"/>
</dbReference>
<dbReference type="Gene3D" id="3.40.1390.10">
    <property type="entry name" value="MurE/MurF, N-terminal domain"/>
    <property type="match status" value="1"/>
</dbReference>
<dbReference type="Gene3D" id="1.20.5.170">
    <property type="match status" value="1"/>
</dbReference>
<dbReference type="PANTHER" id="PTHR43378">
    <property type="entry name" value="UDP-3-O-ACYLGLUCOSAMINE N-ACYLTRANSFERASE"/>
    <property type="match status" value="1"/>
</dbReference>
<dbReference type="NCBIfam" id="TIGR01853">
    <property type="entry name" value="lipid_A_lpxD"/>
    <property type="match status" value="1"/>
</dbReference>
<dbReference type="RefSeq" id="WP_120355589.1">
    <property type="nucleotide sequence ID" value="NZ_RAQO01000008.1"/>
</dbReference>
<evidence type="ECO:0000256" key="7">
    <source>
        <dbReference type="HAMAP-Rule" id="MF_00523"/>
    </source>
</evidence>
<dbReference type="InterPro" id="IPR011004">
    <property type="entry name" value="Trimer_LpxA-like_sf"/>
</dbReference>
<dbReference type="GO" id="GO:0016410">
    <property type="term" value="F:N-acyltransferase activity"/>
    <property type="evidence" value="ECO:0007669"/>
    <property type="project" value="InterPro"/>
</dbReference>
<dbReference type="SUPFAM" id="SSF51161">
    <property type="entry name" value="Trimeric LpxA-like enzymes"/>
    <property type="match status" value="1"/>
</dbReference>
<dbReference type="EC" id="2.3.1.191" evidence="7"/>
<evidence type="ECO:0000313" key="9">
    <source>
        <dbReference type="EMBL" id="RKF15503.1"/>
    </source>
</evidence>
<dbReference type="InterPro" id="IPR020573">
    <property type="entry name" value="UDP_GlcNAc_AcTrfase_non-rep"/>
</dbReference>
<dbReference type="Pfam" id="PF00132">
    <property type="entry name" value="Hexapep"/>
    <property type="match status" value="1"/>
</dbReference>
<name>A0A420E7Y8_9ALTE</name>
<dbReference type="GO" id="GO:0016020">
    <property type="term" value="C:membrane"/>
    <property type="evidence" value="ECO:0007669"/>
    <property type="project" value="GOC"/>
</dbReference>
<dbReference type="CDD" id="cd03352">
    <property type="entry name" value="LbH_LpxD"/>
    <property type="match status" value="1"/>
</dbReference>
<comment type="pathway">
    <text evidence="7">Bacterial outer membrane biogenesis; LPS lipid A biosynthesis.</text>
</comment>
<dbReference type="Pfam" id="PF04613">
    <property type="entry name" value="LpxD"/>
    <property type="match status" value="1"/>
</dbReference>
<evidence type="ECO:0000256" key="6">
    <source>
        <dbReference type="ARBA" id="ARBA00023315"/>
    </source>
</evidence>
<dbReference type="AlphaFoldDB" id="A0A420E7Y8"/>
<gene>
    <name evidence="7 9" type="primary">lpxD</name>
    <name evidence="9" type="ORF">DBZ36_14020</name>
</gene>
<dbReference type="UniPathway" id="UPA00973"/>
<dbReference type="PANTHER" id="PTHR43378:SF2">
    <property type="entry name" value="UDP-3-O-ACYLGLUCOSAMINE N-ACYLTRANSFERASE 1, MITOCHONDRIAL-RELATED"/>
    <property type="match status" value="1"/>
</dbReference>
<dbReference type="Pfam" id="PF14602">
    <property type="entry name" value="Hexapep_2"/>
    <property type="match status" value="2"/>
</dbReference>
<proteinExistence type="inferred from homology"/>
<keyword evidence="6 7" id="KW-0012">Acyltransferase</keyword>
<feature type="domain" description="UDP-3-O-[3-hydroxymyristoyl] glucosamine N-acyltransferase non-repeat region" evidence="8">
    <location>
        <begin position="22"/>
        <end position="88"/>
    </location>
</feature>
<sequence>MDYSLGELASKLNLLLNGDPETRISGIASIENARAGDISFLSNPKLESKLDDCMASAIVLSEKSANSFSGSCLICPDPYVAFAKLAQLFDTTPAVAKGIDASASIAGNAVLGKDVCLAANVVIERGVVLEDGVKIGAGSFIGQGSRIGKDSIIYPNVTLYHNCSLGQNCTVHSSTVIGADGFGYANHQGEWIKIPQLGGVQIGDKVEIGAGVTIDRGALDNTVIESNVIIDDQVHIAHNCTIGSGTALAGATAIAGSTKIGRYNIIGGRTTINGHIETCDQVTITGNSMVVRSIKEPGTYSSGVPASKNRDWRRNILRVGQLDEMYKRINALEKKNTN</sequence>
<dbReference type="EMBL" id="RAQO01000008">
    <property type="protein sequence ID" value="RKF15503.1"/>
    <property type="molecule type" value="Genomic_DNA"/>
</dbReference>